<dbReference type="OrthoDB" id="7701282at2759"/>
<keyword evidence="2" id="KW-1185">Reference proteome</keyword>
<dbReference type="PROSITE" id="PS51257">
    <property type="entry name" value="PROKAR_LIPOPROTEIN"/>
    <property type="match status" value="1"/>
</dbReference>
<dbReference type="Proteomes" id="UP000515204">
    <property type="component" value="Unplaced"/>
</dbReference>
<feature type="signal peptide" evidence="1">
    <location>
        <begin position="1"/>
        <end position="16"/>
    </location>
</feature>
<keyword evidence="1" id="KW-0732">Signal</keyword>
<proteinExistence type="predicted"/>
<dbReference type="AlphaFoldDB" id="A0A6P3XMI4"/>
<evidence type="ECO:0000313" key="3">
    <source>
        <dbReference type="RefSeq" id="XP_014479467.1"/>
    </source>
</evidence>
<protein>
    <submittedName>
        <fullName evidence="3">Uncharacterized protein LOC106746867</fullName>
    </submittedName>
</protein>
<name>A0A6P3XMI4_DINQU</name>
<dbReference type="RefSeq" id="XP_014479467.1">
    <property type="nucleotide sequence ID" value="XM_014623981.1"/>
</dbReference>
<gene>
    <name evidence="3" type="primary">LOC106746867</name>
</gene>
<accession>A0A6P3XMI4</accession>
<reference evidence="3" key="1">
    <citation type="submission" date="2025-08" db="UniProtKB">
        <authorList>
            <consortium name="RefSeq"/>
        </authorList>
    </citation>
    <scope>IDENTIFICATION</scope>
</reference>
<dbReference type="KEGG" id="dqu:106746867"/>
<feature type="chain" id="PRO_5028387198" evidence="1">
    <location>
        <begin position="17"/>
        <end position="103"/>
    </location>
</feature>
<evidence type="ECO:0000313" key="2">
    <source>
        <dbReference type="Proteomes" id="UP000515204"/>
    </source>
</evidence>
<sequence>MFKLAVFAAILAVACAAPGGVTGVVVRHELGGIAAPAVVGHGPLLAHGAAVIAQPVAPIVHAPPVVTKTILAGHGAGLVGLGHGGLGLGHGLVLGGLHGGLHG</sequence>
<evidence type="ECO:0000256" key="1">
    <source>
        <dbReference type="SAM" id="SignalP"/>
    </source>
</evidence>
<organism evidence="2 3">
    <name type="scientific">Dinoponera quadriceps</name>
    <name type="common">South American ant</name>
    <dbReference type="NCBI Taxonomy" id="609295"/>
    <lineage>
        <taxon>Eukaryota</taxon>
        <taxon>Metazoa</taxon>
        <taxon>Ecdysozoa</taxon>
        <taxon>Arthropoda</taxon>
        <taxon>Hexapoda</taxon>
        <taxon>Insecta</taxon>
        <taxon>Pterygota</taxon>
        <taxon>Neoptera</taxon>
        <taxon>Endopterygota</taxon>
        <taxon>Hymenoptera</taxon>
        <taxon>Apocrita</taxon>
        <taxon>Aculeata</taxon>
        <taxon>Formicoidea</taxon>
        <taxon>Formicidae</taxon>
        <taxon>Ponerinae</taxon>
        <taxon>Ponerini</taxon>
        <taxon>Dinoponera</taxon>
    </lineage>
</organism>
<dbReference type="GeneID" id="106746867"/>